<protein>
    <submittedName>
        <fullName evidence="1">Uncharacterized protein</fullName>
    </submittedName>
</protein>
<dbReference type="Gramene" id="TuG1812G0100004215.01.T01">
    <property type="protein sequence ID" value="TuG1812G0100004215.01.T01.cds348725"/>
    <property type="gene ID" value="TuG1812G0100004215.01"/>
</dbReference>
<evidence type="ECO:0000313" key="2">
    <source>
        <dbReference type="Proteomes" id="UP000015106"/>
    </source>
</evidence>
<proteinExistence type="predicted"/>
<reference evidence="1" key="3">
    <citation type="submission" date="2022-06" db="UniProtKB">
        <authorList>
            <consortium name="EnsemblPlants"/>
        </authorList>
    </citation>
    <scope>IDENTIFICATION</scope>
</reference>
<evidence type="ECO:0000313" key="1">
    <source>
        <dbReference type="EnsemblPlants" id="TuG1812G0100004215.01.T01.cds348725"/>
    </source>
</evidence>
<dbReference type="Proteomes" id="UP000015106">
    <property type="component" value="Chromosome 1"/>
</dbReference>
<reference evidence="2" key="1">
    <citation type="journal article" date="2013" name="Nature">
        <title>Draft genome of the wheat A-genome progenitor Triticum urartu.</title>
        <authorList>
            <person name="Ling H.Q."/>
            <person name="Zhao S."/>
            <person name="Liu D."/>
            <person name="Wang J."/>
            <person name="Sun H."/>
            <person name="Zhang C."/>
            <person name="Fan H."/>
            <person name="Li D."/>
            <person name="Dong L."/>
            <person name="Tao Y."/>
            <person name="Gao C."/>
            <person name="Wu H."/>
            <person name="Li Y."/>
            <person name="Cui Y."/>
            <person name="Guo X."/>
            <person name="Zheng S."/>
            <person name="Wang B."/>
            <person name="Yu K."/>
            <person name="Liang Q."/>
            <person name="Yang W."/>
            <person name="Lou X."/>
            <person name="Chen J."/>
            <person name="Feng M."/>
            <person name="Jian J."/>
            <person name="Zhang X."/>
            <person name="Luo G."/>
            <person name="Jiang Y."/>
            <person name="Liu J."/>
            <person name="Wang Z."/>
            <person name="Sha Y."/>
            <person name="Zhang B."/>
            <person name="Wu H."/>
            <person name="Tang D."/>
            <person name="Shen Q."/>
            <person name="Xue P."/>
            <person name="Zou S."/>
            <person name="Wang X."/>
            <person name="Liu X."/>
            <person name="Wang F."/>
            <person name="Yang Y."/>
            <person name="An X."/>
            <person name="Dong Z."/>
            <person name="Zhang K."/>
            <person name="Zhang X."/>
            <person name="Luo M.C."/>
            <person name="Dvorak J."/>
            <person name="Tong Y."/>
            <person name="Wang J."/>
            <person name="Yang H."/>
            <person name="Li Z."/>
            <person name="Wang D."/>
            <person name="Zhang A."/>
            <person name="Wang J."/>
        </authorList>
    </citation>
    <scope>NUCLEOTIDE SEQUENCE</scope>
    <source>
        <strain evidence="2">cv. G1812</strain>
    </source>
</reference>
<organism evidence="1 2">
    <name type="scientific">Triticum urartu</name>
    <name type="common">Red wild einkorn</name>
    <name type="synonym">Crithodium urartu</name>
    <dbReference type="NCBI Taxonomy" id="4572"/>
    <lineage>
        <taxon>Eukaryota</taxon>
        <taxon>Viridiplantae</taxon>
        <taxon>Streptophyta</taxon>
        <taxon>Embryophyta</taxon>
        <taxon>Tracheophyta</taxon>
        <taxon>Spermatophyta</taxon>
        <taxon>Magnoliopsida</taxon>
        <taxon>Liliopsida</taxon>
        <taxon>Poales</taxon>
        <taxon>Poaceae</taxon>
        <taxon>BOP clade</taxon>
        <taxon>Pooideae</taxon>
        <taxon>Triticodae</taxon>
        <taxon>Triticeae</taxon>
        <taxon>Triticinae</taxon>
        <taxon>Triticum</taxon>
    </lineage>
</organism>
<dbReference type="EnsemblPlants" id="TuG1812G0100004215.01.T01">
    <property type="protein sequence ID" value="TuG1812G0100004215.01.T01.cds348725"/>
    <property type="gene ID" value="TuG1812G0100004215.01"/>
</dbReference>
<accession>A0A8R7P6Q4</accession>
<reference evidence="1" key="2">
    <citation type="submission" date="2018-03" db="EMBL/GenBank/DDBJ databases">
        <title>The Triticum urartu genome reveals the dynamic nature of wheat genome evolution.</title>
        <authorList>
            <person name="Ling H."/>
            <person name="Ma B."/>
            <person name="Shi X."/>
            <person name="Liu H."/>
            <person name="Dong L."/>
            <person name="Sun H."/>
            <person name="Cao Y."/>
            <person name="Gao Q."/>
            <person name="Zheng S."/>
            <person name="Li Y."/>
            <person name="Yu Y."/>
            <person name="Du H."/>
            <person name="Qi M."/>
            <person name="Li Y."/>
            <person name="Yu H."/>
            <person name="Cui Y."/>
            <person name="Wang N."/>
            <person name="Chen C."/>
            <person name="Wu H."/>
            <person name="Zhao Y."/>
            <person name="Zhang J."/>
            <person name="Li Y."/>
            <person name="Zhou W."/>
            <person name="Zhang B."/>
            <person name="Hu W."/>
            <person name="Eijk M."/>
            <person name="Tang J."/>
            <person name="Witsenboer H."/>
            <person name="Zhao S."/>
            <person name="Li Z."/>
            <person name="Zhang A."/>
            <person name="Wang D."/>
            <person name="Liang C."/>
        </authorList>
    </citation>
    <scope>NUCLEOTIDE SEQUENCE [LARGE SCALE GENOMIC DNA]</scope>
    <source>
        <strain evidence="1">cv. G1812</strain>
    </source>
</reference>
<keyword evidence="2" id="KW-1185">Reference proteome</keyword>
<dbReference type="AlphaFoldDB" id="A0A8R7P6Q4"/>
<name>A0A8R7P6Q4_TRIUA</name>
<sequence length="122" mass="12589">MVSKQSIPSNSGANRGRNAGDFPLSGCCSAPAGGPPCFPSCPALAWPSSRSFLPCQENRAQPASGAMSAGDALRMEKASTLSILDRLETGMIPAAAPVADAFLHARCIEFASINRLPLLACL</sequence>